<dbReference type="InterPro" id="IPR023395">
    <property type="entry name" value="MCP_dom_sf"/>
</dbReference>
<evidence type="ECO:0000256" key="10">
    <source>
        <dbReference type="SAM" id="MobiDB-lite"/>
    </source>
</evidence>
<organism evidence="11 12">
    <name type="scientific">Capsaspora owczarzaki (strain ATCC 30864)</name>
    <dbReference type="NCBI Taxonomy" id="595528"/>
    <lineage>
        <taxon>Eukaryota</taxon>
        <taxon>Filasterea</taxon>
        <taxon>Capsaspora</taxon>
    </lineage>
</organism>
<evidence type="ECO:0000256" key="4">
    <source>
        <dbReference type="ARBA" id="ARBA00022692"/>
    </source>
</evidence>
<dbReference type="PhylomeDB" id="A0A0D2WL28"/>
<dbReference type="eggNOG" id="KOG0753">
    <property type="taxonomic scope" value="Eukaryota"/>
</dbReference>
<evidence type="ECO:0000256" key="6">
    <source>
        <dbReference type="ARBA" id="ARBA00022989"/>
    </source>
</evidence>
<evidence type="ECO:0000256" key="9">
    <source>
        <dbReference type="RuleBase" id="RU000488"/>
    </source>
</evidence>
<protein>
    <submittedName>
        <fullName evidence="11">Uncoupling protein 2</fullName>
    </submittedName>
</protein>
<keyword evidence="4 8" id="KW-0812">Transmembrane</keyword>
<reference evidence="12" key="1">
    <citation type="submission" date="2011-02" db="EMBL/GenBank/DDBJ databases">
        <title>The Genome Sequence of Capsaspora owczarzaki ATCC 30864.</title>
        <authorList>
            <person name="Russ C."/>
            <person name="Cuomo C."/>
            <person name="Burger G."/>
            <person name="Gray M.W."/>
            <person name="Holland P.W.H."/>
            <person name="King N."/>
            <person name="Lang F.B.F."/>
            <person name="Roger A.J."/>
            <person name="Ruiz-Trillo I."/>
            <person name="Young S.K."/>
            <person name="Zeng Q."/>
            <person name="Gargeya S."/>
            <person name="Alvarado L."/>
            <person name="Berlin A."/>
            <person name="Chapman S.B."/>
            <person name="Chen Z."/>
            <person name="Freedman E."/>
            <person name="Gellesch M."/>
            <person name="Goldberg J."/>
            <person name="Griggs A."/>
            <person name="Gujja S."/>
            <person name="Heilman E."/>
            <person name="Heiman D."/>
            <person name="Howarth C."/>
            <person name="Mehta T."/>
            <person name="Neiman D."/>
            <person name="Pearson M."/>
            <person name="Roberts A."/>
            <person name="Saif S."/>
            <person name="Shea T."/>
            <person name="Shenoy N."/>
            <person name="Sisk P."/>
            <person name="Stolte C."/>
            <person name="Sykes S."/>
            <person name="White J."/>
            <person name="Yandava C."/>
            <person name="Haas B."/>
            <person name="Nusbaum C."/>
            <person name="Birren B."/>
        </authorList>
    </citation>
    <scope>NUCLEOTIDE SEQUENCE</scope>
    <source>
        <strain evidence="12">ATCC 30864</strain>
    </source>
</reference>
<dbReference type="GO" id="GO:0016020">
    <property type="term" value="C:membrane"/>
    <property type="evidence" value="ECO:0007669"/>
    <property type="project" value="UniProtKB-SubCell"/>
</dbReference>
<evidence type="ECO:0000256" key="7">
    <source>
        <dbReference type="ARBA" id="ARBA00023136"/>
    </source>
</evidence>
<dbReference type="InterPro" id="IPR050391">
    <property type="entry name" value="Mito_Metabolite_Transporter"/>
</dbReference>
<accession>A0A0D2WL28</accession>
<dbReference type="PANTHER" id="PTHR45618">
    <property type="entry name" value="MITOCHONDRIAL DICARBOXYLATE CARRIER-RELATED"/>
    <property type="match status" value="1"/>
</dbReference>
<keyword evidence="5" id="KW-0677">Repeat</keyword>
<evidence type="ECO:0000313" key="12">
    <source>
        <dbReference type="Proteomes" id="UP000008743"/>
    </source>
</evidence>
<evidence type="ECO:0000256" key="3">
    <source>
        <dbReference type="ARBA" id="ARBA00022448"/>
    </source>
</evidence>
<name>A0A0D2WL28_CAPO3</name>
<evidence type="ECO:0000256" key="2">
    <source>
        <dbReference type="ARBA" id="ARBA00006375"/>
    </source>
</evidence>
<dbReference type="OrthoDB" id="448427at2759"/>
<gene>
    <name evidence="11" type="ORF">CAOG_001783</name>
</gene>
<evidence type="ECO:0000256" key="1">
    <source>
        <dbReference type="ARBA" id="ARBA00004141"/>
    </source>
</evidence>
<keyword evidence="3 9" id="KW-0813">Transport</keyword>
<dbReference type="Proteomes" id="UP000008743">
    <property type="component" value="Unassembled WGS sequence"/>
</dbReference>
<dbReference type="SUPFAM" id="SSF103506">
    <property type="entry name" value="Mitochondrial carrier"/>
    <property type="match status" value="1"/>
</dbReference>
<feature type="repeat" description="Solcar" evidence="8">
    <location>
        <begin position="229"/>
        <end position="326"/>
    </location>
</feature>
<evidence type="ECO:0000256" key="5">
    <source>
        <dbReference type="ARBA" id="ARBA00022737"/>
    </source>
</evidence>
<feature type="repeat" description="Solcar" evidence="8">
    <location>
        <begin position="32"/>
        <end position="140"/>
    </location>
</feature>
<keyword evidence="6" id="KW-1133">Transmembrane helix</keyword>
<dbReference type="Pfam" id="PF00153">
    <property type="entry name" value="Mito_carr"/>
    <property type="match status" value="4"/>
</dbReference>
<comment type="subcellular location">
    <subcellularLocation>
        <location evidence="1">Membrane</location>
        <topology evidence="1">Multi-pass membrane protein</topology>
    </subcellularLocation>
</comment>
<proteinExistence type="inferred from homology"/>
<comment type="similarity">
    <text evidence="2 9">Belongs to the mitochondrial carrier (TC 2.A.29) family.</text>
</comment>
<dbReference type="AlphaFoldDB" id="A0A0D2WL28"/>
<dbReference type="RefSeq" id="XP_004364651.2">
    <property type="nucleotide sequence ID" value="XM_004364594.2"/>
</dbReference>
<dbReference type="Gene3D" id="1.50.40.10">
    <property type="entry name" value="Mitochondrial carrier domain"/>
    <property type="match status" value="2"/>
</dbReference>
<feature type="region of interest" description="Disordered" evidence="10">
    <location>
        <begin position="1"/>
        <end position="29"/>
    </location>
</feature>
<evidence type="ECO:0000256" key="8">
    <source>
        <dbReference type="PROSITE-ProRule" id="PRU00282"/>
    </source>
</evidence>
<dbReference type="InterPro" id="IPR018108">
    <property type="entry name" value="MCP_transmembrane"/>
</dbReference>
<sequence length="427" mass="44725">MATATAATESSAMTATLKPLQQQQQKQKQQPGHALLRSLIGGVSCAVASVITNPLDVAKVRLQGQITATILLTPPRSAAASHAAPLPPPPPLYNGLIRGMQTIVQQEGLRGLFKGVTPSILRELTYGSIRLGLYEPLRNEFAAQLGSQTLAMFTAGIVSGSIASVVSTPTDVVKTQMQSHAAAAAAKQAASAAAAAATKPTVLPTVLPTVGTAITTATAPTHIHVVPIATAHPAAAAAAAGGVLPVYTQQPAVHTETAVRARATAAAAGALPTVTRTPYKHTLDAFVRIAQEEGIAGLWRGVGPNVIRAAIVSSSQIGTYDLVKNELLRKQLGMPEGLTLHFAASLVAGLVTTTASTPADCVKTRVMQDREGKYQGSMDCFRKTLQQEGPRAFMKGWVPAWLRLGPHTVITFMLIERLRFWCGLNSL</sequence>
<dbReference type="PROSITE" id="PS50920">
    <property type="entry name" value="SOLCAR"/>
    <property type="match status" value="3"/>
</dbReference>
<dbReference type="InParanoid" id="A0A0D2WL28"/>
<keyword evidence="12" id="KW-1185">Reference proteome</keyword>
<evidence type="ECO:0000313" key="11">
    <source>
        <dbReference type="EMBL" id="KJE90473.1"/>
    </source>
</evidence>
<dbReference type="EMBL" id="KE346361">
    <property type="protein sequence ID" value="KJE90473.1"/>
    <property type="molecule type" value="Genomic_DNA"/>
</dbReference>
<feature type="repeat" description="Solcar" evidence="8">
    <location>
        <begin position="336"/>
        <end position="421"/>
    </location>
</feature>
<keyword evidence="7 8" id="KW-0472">Membrane</keyword>